<organism evidence="1 2">
    <name type="scientific">Chitinophaga lutea</name>
    <dbReference type="NCBI Taxonomy" id="2488634"/>
    <lineage>
        <taxon>Bacteria</taxon>
        <taxon>Pseudomonadati</taxon>
        <taxon>Bacteroidota</taxon>
        <taxon>Chitinophagia</taxon>
        <taxon>Chitinophagales</taxon>
        <taxon>Chitinophagaceae</taxon>
        <taxon>Chitinophaga</taxon>
    </lineage>
</organism>
<proteinExistence type="predicted"/>
<reference evidence="1 2" key="1">
    <citation type="submission" date="2018-11" db="EMBL/GenBank/DDBJ databases">
        <title>Chitinophaga lutea sp.nov., isolate from arsenic contaminated soil.</title>
        <authorList>
            <person name="Zong Y."/>
        </authorList>
    </citation>
    <scope>NUCLEOTIDE SEQUENCE [LARGE SCALE GENOMIC DNA]</scope>
    <source>
        <strain evidence="1 2">ZY74</strain>
    </source>
</reference>
<dbReference type="Proteomes" id="UP000278351">
    <property type="component" value="Unassembled WGS sequence"/>
</dbReference>
<sequence length="63" mass="7626">MRVKISFEFEIPDYLPHTKKQVKEWVRFELGELREMNRSPIDKLDLWDMLRGAADEAKFKITE</sequence>
<dbReference type="AlphaFoldDB" id="A0A3N4PBC2"/>
<gene>
    <name evidence="1" type="ORF">EGT74_24440</name>
</gene>
<dbReference type="RefSeq" id="WP_123849178.1">
    <property type="nucleotide sequence ID" value="NZ_RPDH01000003.1"/>
</dbReference>
<keyword evidence="2" id="KW-1185">Reference proteome</keyword>
<name>A0A3N4PBC2_9BACT</name>
<evidence type="ECO:0000313" key="1">
    <source>
        <dbReference type="EMBL" id="RPE05536.1"/>
    </source>
</evidence>
<dbReference type="EMBL" id="RPDH01000003">
    <property type="protein sequence ID" value="RPE05536.1"/>
    <property type="molecule type" value="Genomic_DNA"/>
</dbReference>
<accession>A0A3N4PBC2</accession>
<evidence type="ECO:0000313" key="2">
    <source>
        <dbReference type="Proteomes" id="UP000278351"/>
    </source>
</evidence>
<comment type="caution">
    <text evidence="1">The sequence shown here is derived from an EMBL/GenBank/DDBJ whole genome shotgun (WGS) entry which is preliminary data.</text>
</comment>
<protein>
    <submittedName>
        <fullName evidence="1">Uncharacterized protein</fullName>
    </submittedName>
</protein>